<dbReference type="InterPro" id="IPR015422">
    <property type="entry name" value="PyrdxlP-dep_Trfase_small"/>
</dbReference>
<dbReference type="EMBL" id="KV454433">
    <property type="protein sequence ID" value="ODQ78985.1"/>
    <property type="molecule type" value="Genomic_DNA"/>
</dbReference>
<gene>
    <name evidence="3" type="ORF">BABINDRAFT_171826</name>
</gene>
<dbReference type="Gene3D" id="3.40.640.10">
    <property type="entry name" value="Type I PLP-dependent aspartate aminotransferase-like (Major domain)"/>
    <property type="match status" value="1"/>
</dbReference>
<evidence type="ECO:0000313" key="3">
    <source>
        <dbReference type="EMBL" id="ODQ78985.1"/>
    </source>
</evidence>
<dbReference type="AlphaFoldDB" id="A0A1E3QMS3"/>
<organism evidence="3 4">
    <name type="scientific">Babjeviella inositovora NRRL Y-12698</name>
    <dbReference type="NCBI Taxonomy" id="984486"/>
    <lineage>
        <taxon>Eukaryota</taxon>
        <taxon>Fungi</taxon>
        <taxon>Dikarya</taxon>
        <taxon>Ascomycota</taxon>
        <taxon>Saccharomycotina</taxon>
        <taxon>Pichiomycetes</taxon>
        <taxon>Serinales incertae sedis</taxon>
        <taxon>Babjeviella</taxon>
    </lineage>
</organism>
<dbReference type="SUPFAM" id="SSF53383">
    <property type="entry name" value="PLP-dependent transferases"/>
    <property type="match status" value="1"/>
</dbReference>
<dbReference type="Gene3D" id="3.90.1150.10">
    <property type="entry name" value="Aspartate Aminotransferase, domain 1"/>
    <property type="match status" value="1"/>
</dbReference>
<dbReference type="RefSeq" id="XP_018984313.1">
    <property type="nucleotide sequence ID" value="XM_019130841.1"/>
</dbReference>
<sequence>MSVPAIRKIPSFGHAFREKYFPTKASVLVNHGSYGLSPAPIVQEYLANIQKECDFPDKYMRFVLGPDVAAATKEVAELVDCDATDLVFLPNATAGVNTILRSFPFVRGDKVVMPSTVYGSCGNTVKFLAKRIGIIPITIDLQYPLNDQAILDIFEAAFKQGGVRLCLFDAVISMPGVRFPFEKMVEVCRFYDVLSLVDGAHSVGLIPYSLRQIKPDFFVSNLHKWLFVPRGCALLYVDRKHHRKVHTFPISHSYLDDDVELLPELEATRLVDRFVFTGTNCYASIATVPFAIKFRRDVCGGEEAIFQYCHELAKQAGIMVAERWGTSYLDNDDHSLITAMVNVEVPLRGQFFLEFKEFVELEAVEKYGTYVQSCAHNGKVYVRFSCQIYNELSDYETAADVFMECLRKYLKSEHYQKHAELEKVGELSIS</sequence>
<keyword evidence="4" id="KW-1185">Reference proteome</keyword>
<proteinExistence type="predicted"/>
<protein>
    <recommendedName>
        <fullName evidence="2">Aminotransferase class V domain-containing protein</fullName>
    </recommendedName>
</protein>
<evidence type="ECO:0000259" key="2">
    <source>
        <dbReference type="Pfam" id="PF00266"/>
    </source>
</evidence>
<evidence type="ECO:0000256" key="1">
    <source>
        <dbReference type="ARBA" id="ARBA00022898"/>
    </source>
</evidence>
<dbReference type="Pfam" id="PF00266">
    <property type="entry name" value="Aminotran_5"/>
    <property type="match status" value="1"/>
</dbReference>
<feature type="domain" description="Aminotransferase class V" evidence="2">
    <location>
        <begin position="69"/>
        <end position="345"/>
    </location>
</feature>
<dbReference type="OrthoDB" id="5978656at2759"/>
<accession>A0A1E3QMS3</accession>
<dbReference type="PANTHER" id="PTHR43092:SF2">
    <property type="entry name" value="HERCYNYLCYSTEINE SULFOXIDE LYASE"/>
    <property type="match status" value="1"/>
</dbReference>
<evidence type="ECO:0000313" key="4">
    <source>
        <dbReference type="Proteomes" id="UP000094336"/>
    </source>
</evidence>
<dbReference type="GeneID" id="30148694"/>
<name>A0A1E3QMS3_9ASCO</name>
<dbReference type="Proteomes" id="UP000094336">
    <property type="component" value="Unassembled WGS sequence"/>
</dbReference>
<dbReference type="PANTHER" id="PTHR43092">
    <property type="entry name" value="L-CYSTEINE DESULFHYDRASE"/>
    <property type="match status" value="1"/>
</dbReference>
<dbReference type="InterPro" id="IPR015421">
    <property type="entry name" value="PyrdxlP-dep_Trfase_major"/>
</dbReference>
<dbReference type="InterPro" id="IPR015424">
    <property type="entry name" value="PyrdxlP-dep_Trfase"/>
</dbReference>
<reference evidence="4" key="1">
    <citation type="submission" date="2016-05" db="EMBL/GenBank/DDBJ databases">
        <title>Comparative genomics of biotechnologically important yeasts.</title>
        <authorList>
            <consortium name="DOE Joint Genome Institute"/>
            <person name="Riley R."/>
            <person name="Haridas S."/>
            <person name="Wolfe K.H."/>
            <person name="Lopes M.R."/>
            <person name="Hittinger C.T."/>
            <person name="Goker M."/>
            <person name="Salamov A."/>
            <person name="Wisecaver J."/>
            <person name="Long T.M."/>
            <person name="Aerts A.L."/>
            <person name="Barry K."/>
            <person name="Choi C."/>
            <person name="Clum A."/>
            <person name="Coughlan A.Y."/>
            <person name="Deshpande S."/>
            <person name="Douglass A.P."/>
            <person name="Hanson S.J."/>
            <person name="Klenk H.-P."/>
            <person name="Labutti K."/>
            <person name="Lapidus A."/>
            <person name="Lindquist E."/>
            <person name="Lipzen A."/>
            <person name="Meier-Kolthoff J.P."/>
            <person name="Ohm R.A."/>
            <person name="Otillar R.P."/>
            <person name="Pangilinan J."/>
            <person name="Peng Y."/>
            <person name="Rokas A."/>
            <person name="Rosa C.A."/>
            <person name="Scheuner C."/>
            <person name="Sibirny A.A."/>
            <person name="Slot J.C."/>
            <person name="Stielow J.B."/>
            <person name="Sun H."/>
            <person name="Kurtzman C.P."/>
            <person name="Blackwell M."/>
            <person name="Grigoriev I.V."/>
            <person name="Jeffries T.W."/>
        </authorList>
    </citation>
    <scope>NUCLEOTIDE SEQUENCE [LARGE SCALE GENOMIC DNA]</scope>
    <source>
        <strain evidence="4">NRRL Y-12698</strain>
    </source>
</reference>
<dbReference type="STRING" id="984486.A0A1E3QMS3"/>
<dbReference type="InterPro" id="IPR000192">
    <property type="entry name" value="Aminotrans_V_dom"/>
</dbReference>
<keyword evidence="1" id="KW-0663">Pyridoxal phosphate</keyword>